<dbReference type="InterPro" id="IPR013057">
    <property type="entry name" value="AA_transpt_TM"/>
</dbReference>
<name>A0A8J1U8M4_OWEFU</name>
<dbReference type="EMBL" id="CAIIXF020000009">
    <property type="protein sequence ID" value="CAH1794268.1"/>
    <property type="molecule type" value="Genomic_DNA"/>
</dbReference>
<keyword evidence="2" id="KW-0812">Transmembrane</keyword>
<proteinExistence type="inferred from homology"/>
<gene>
    <name evidence="7" type="ORF">OFUS_LOCUS19001</name>
</gene>
<keyword evidence="5" id="KW-0325">Glycoprotein</keyword>
<dbReference type="AlphaFoldDB" id="A0A8J1U8M4"/>
<evidence type="ECO:0000256" key="2">
    <source>
        <dbReference type="ARBA" id="ARBA00022692"/>
    </source>
</evidence>
<dbReference type="Pfam" id="PF01490">
    <property type="entry name" value="Aa_trans"/>
    <property type="match status" value="2"/>
</dbReference>
<dbReference type="Proteomes" id="UP000749559">
    <property type="component" value="Unassembled WGS sequence"/>
</dbReference>
<comment type="caution">
    <text evidence="7">The sequence shown here is derived from an EMBL/GenBank/DDBJ whole genome shotgun (WGS) entry which is preliminary data.</text>
</comment>
<keyword evidence="4" id="KW-0472">Membrane</keyword>
<evidence type="ECO:0000256" key="4">
    <source>
        <dbReference type="ARBA" id="ARBA00023136"/>
    </source>
</evidence>
<evidence type="ECO:0000256" key="5">
    <source>
        <dbReference type="ARBA" id="ARBA00023180"/>
    </source>
</evidence>
<evidence type="ECO:0000256" key="6">
    <source>
        <dbReference type="ARBA" id="ARBA00038166"/>
    </source>
</evidence>
<evidence type="ECO:0000256" key="1">
    <source>
        <dbReference type="ARBA" id="ARBA00004141"/>
    </source>
</evidence>
<dbReference type="OrthoDB" id="294541at2759"/>
<evidence type="ECO:0000313" key="7">
    <source>
        <dbReference type="EMBL" id="CAH1794268.1"/>
    </source>
</evidence>
<protein>
    <submittedName>
        <fullName evidence="7">Uncharacterized protein</fullName>
    </submittedName>
</protein>
<evidence type="ECO:0000256" key="3">
    <source>
        <dbReference type="ARBA" id="ARBA00022989"/>
    </source>
</evidence>
<accession>A0A8J1U8M4</accession>
<keyword evidence="8" id="KW-1185">Reference proteome</keyword>
<comment type="subcellular location">
    <subcellularLocation>
        <location evidence="1">Membrane</location>
        <topology evidence="1">Multi-pass membrane protein</topology>
    </subcellularLocation>
</comment>
<organism evidence="7 8">
    <name type="scientific">Owenia fusiformis</name>
    <name type="common">Polychaete worm</name>
    <dbReference type="NCBI Taxonomy" id="6347"/>
    <lineage>
        <taxon>Eukaryota</taxon>
        <taxon>Metazoa</taxon>
        <taxon>Spiralia</taxon>
        <taxon>Lophotrochozoa</taxon>
        <taxon>Annelida</taxon>
        <taxon>Polychaeta</taxon>
        <taxon>Sedentaria</taxon>
        <taxon>Canalipalpata</taxon>
        <taxon>Sabellida</taxon>
        <taxon>Oweniida</taxon>
        <taxon>Oweniidae</taxon>
        <taxon>Owenia</taxon>
    </lineage>
</organism>
<dbReference type="PANTHER" id="PTHR16189">
    <property type="entry name" value="TRANSMEMBRANE PROTEIN 104-RELATED"/>
    <property type="match status" value="1"/>
</dbReference>
<dbReference type="GO" id="GO:0016020">
    <property type="term" value="C:membrane"/>
    <property type="evidence" value="ECO:0007669"/>
    <property type="project" value="UniProtKB-SubCell"/>
</dbReference>
<comment type="similarity">
    <text evidence="6">Belongs to the TMEM104 family.</text>
</comment>
<evidence type="ECO:0000313" key="8">
    <source>
        <dbReference type="Proteomes" id="UP000749559"/>
    </source>
</evidence>
<keyword evidence="3" id="KW-1133">Transmembrane helix</keyword>
<sequence length="495" mass="55354">MVGVEMEQGALYSPVVGLIYVFNLIVGTGALTMPKALGETGWLLGLVLIIALAFMSYMTVTFVVESMASANAMIRWKHLQRMKKSGENKADSLMVDDFTDQIVVPSGANDKTPLLSGSTDSAHFYDITQKIEMGQMARLFFNIWGVRLFYVVLAIYLYGDLAIYAAAVPKSLRDVACTYTLSTNQTNHSNILPENAPCWSGAELTRLNAYRIFVAAFTFLLGPFMFFNVQKTKYLQIFTTIMRWAAFLMMIIIAAIRLIKGQGQGHPPVANFTGVPNFFGVCVYSFMCHHSLPSLVTPIRNKSKLKVLFSADYILILGFYLLLSYTGIFAFSNIKDLYTLSFNTDSVISVKFIQYFLALFPVFTLSTNFPIIGITLRENIKSIFYRDGRKSRYFCIDRLVFPIVTLLPPVIVALITEDVEFLVGITGSYAGSAIQYIVPAALVYYSRRDMNLALGSEVKNTQKSPFASVFWVGFTLIWALSCISFVTVNHIITKK</sequence>
<reference evidence="7" key="1">
    <citation type="submission" date="2022-03" db="EMBL/GenBank/DDBJ databases">
        <authorList>
            <person name="Martin C."/>
        </authorList>
    </citation>
    <scope>NUCLEOTIDE SEQUENCE</scope>
</reference>
<dbReference type="PANTHER" id="PTHR16189:SF0">
    <property type="entry name" value="TRANSMEMBRANE PROTEIN 104"/>
    <property type="match status" value="1"/>
</dbReference>